<feature type="region of interest" description="Disordered" evidence="1">
    <location>
        <begin position="1"/>
        <end position="21"/>
    </location>
</feature>
<sequence length="452" mass="51828">MNSMDGNNTKSGIGLGSDGVIPSMEVKNKRMDEHEQENDDEHETNLKDERSFIENISKFYGQIDLRDITLNIGDDSYSAHKFVLAKDSDVFRAMLYDDNWSKDNQTELTLSETPECRAVFDKFLRYFYTADISVTVESSVGILCLADKYCVTSLKNLCTKYMIDKAKSPKVKNALSWYAWSKALGLTELIQQCAETIAWNTGPLLKLKEWPGMDFDFVSDLLRNEDLVLQNEYLLYESLLQWLFHESHRSDLRENASKLFPLIRFPQMTVNQLYQIESSDIVEQEECKDVLNSLVCKAYRFRSLCPSQGELDVMFNEPFYLPRNYLDLVVDTVRMQNTLRFGIQVDVKTYAGPVPTHKREGEWKITYRKNGDSWTLQIFCHDSATVNGEARVQASVIVYDEDEKVIQVEQVPTFVCSRGNNLALNLNVTNPDDSKVMAIILKPVPKTSETTS</sequence>
<feature type="domain" description="BTB" evidence="2">
    <location>
        <begin position="66"/>
        <end position="136"/>
    </location>
</feature>
<dbReference type="SMART" id="SM00225">
    <property type="entry name" value="BTB"/>
    <property type="match status" value="1"/>
</dbReference>
<dbReference type="SMART" id="SM00875">
    <property type="entry name" value="BACK"/>
    <property type="match status" value="1"/>
</dbReference>
<proteinExistence type="predicted"/>
<feature type="region of interest" description="Disordered" evidence="1">
    <location>
        <begin position="28"/>
        <end position="47"/>
    </location>
</feature>
<dbReference type="Proteomes" id="UP000596742">
    <property type="component" value="Unassembled WGS sequence"/>
</dbReference>
<dbReference type="OrthoDB" id="2359033at2759"/>
<dbReference type="PROSITE" id="PS50097">
    <property type="entry name" value="BTB"/>
    <property type="match status" value="1"/>
</dbReference>
<dbReference type="InterPro" id="IPR011705">
    <property type="entry name" value="BACK"/>
</dbReference>
<comment type="caution">
    <text evidence="3">The sequence shown here is derived from an EMBL/GenBank/DDBJ whole genome shotgun (WGS) entry which is preliminary data.</text>
</comment>
<dbReference type="InterPro" id="IPR000210">
    <property type="entry name" value="BTB/POZ_dom"/>
</dbReference>
<dbReference type="InterPro" id="IPR011333">
    <property type="entry name" value="SKP1/BTB/POZ_sf"/>
</dbReference>
<keyword evidence="4" id="KW-1185">Reference proteome</keyword>
<evidence type="ECO:0000313" key="3">
    <source>
        <dbReference type="EMBL" id="VDI24613.1"/>
    </source>
</evidence>
<evidence type="ECO:0000256" key="1">
    <source>
        <dbReference type="SAM" id="MobiDB-lite"/>
    </source>
</evidence>
<dbReference type="PANTHER" id="PTHR24410:SF41">
    <property type="entry name" value="HL07962P"/>
    <property type="match status" value="1"/>
</dbReference>
<organism evidence="3 4">
    <name type="scientific">Mytilus galloprovincialis</name>
    <name type="common">Mediterranean mussel</name>
    <dbReference type="NCBI Taxonomy" id="29158"/>
    <lineage>
        <taxon>Eukaryota</taxon>
        <taxon>Metazoa</taxon>
        <taxon>Spiralia</taxon>
        <taxon>Lophotrochozoa</taxon>
        <taxon>Mollusca</taxon>
        <taxon>Bivalvia</taxon>
        <taxon>Autobranchia</taxon>
        <taxon>Pteriomorphia</taxon>
        <taxon>Mytilida</taxon>
        <taxon>Mytiloidea</taxon>
        <taxon>Mytilidae</taxon>
        <taxon>Mytilinae</taxon>
        <taxon>Mytilus</taxon>
    </lineage>
</organism>
<gene>
    <name evidence="3" type="ORF">MGAL_10B069489</name>
</gene>
<feature type="compositionally biased region" description="Polar residues" evidence="1">
    <location>
        <begin position="1"/>
        <end position="11"/>
    </location>
</feature>
<dbReference type="PANTHER" id="PTHR24410">
    <property type="entry name" value="HL07962P-RELATED"/>
    <property type="match status" value="1"/>
</dbReference>
<evidence type="ECO:0000259" key="2">
    <source>
        <dbReference type="PROSITE" id="PS50097"/>
    </source>
</evidence>
<accession>A0A8B6DVD1</accession>
<dbReference type="InterPro" id="IPR051481">
    <property type="entry name" value="BTB-POZ/Galectin-3-binding"/>
</dbReference>
<dbReference type="EMBL" id="UYJE01004051">
    <property type="protein sequence ID" value="VDI24613.1"/>
    <property type="molecule type" value="Genomic_DNA"/>
</dbReference>
<reference evidence="3" key="1">
    <citation type="submission" date="2018-11" db="EMBL/GenBank/DDBJ databases">
        <authorList>
            <person name="Alioto T."/>
            <person name="Alioto T."/>
        </authorList>
    </citation>
    <scope>NUCLEOTIDE SEQUENCE</scope>
</reference>
<dbReference type="AlphaFoldDB" id="A0A8B6DVD1"/>
<dbReference type="CDD" id="cd18292">
    <property type="entry name" value="BTB_POZ_BTBD17"/>
    <property type="match status" value="1"/>
</dbReference>
<dbReference type="SUPFAM" id="SSF54695">
    <property type="entry name" value="POZ domain"/>
    <property type="match status" value="1"/>
</dbReference>
<dbReference type="Pfam" id="PF07707">
    <property type="entry name" value="BACK"/>
    <property type="match status" value="1"/>
</dbReference>
<dbReference type="Gene3D" id="1.25.40.420">
    <property type="match status" value="1"/>
</dbReference>
<dbReference type="CDD" id="cd18493">
    <property type="entry name" value="BACK_BTBD17"/>
    <property type="match status" value="1"/>
</dbReference>
<name>A0A8B6DVD1_MYTGA</name>
<evidence type="ECO:0000313" key="4">
    <source>
        <dbReference type="Proteomes" id="UP000596742"/>
    </source>
</evidence>
<dbReference type="Pfam" id="PF00651">
    <property type="entry name" value="BTB"/>
    <property type="match status" value="1"/>
</dbReference>
<protein>
    <recommendedName>
        <fullName evidence="2">BTB domain-containing protein</fullName>
    </recommendedName>
</protein>
<dbReference type="Gene3D" id="3.30.710.10">
    <property type="entry name" value="Potassium Channel Kv1.1, Chain A"/>
    <property type="match status" value="1"/>
</dbReference>